<evidence type="ECO:0000259" key="2">
    <source>
        <dbReference type="Pfam" id="PF13581"/>
    </source>
</evidence>
<keyword evidence="1" id="KW-0808">Transferase</keyword>
<keyword evidence="3" id="KW-0547">Nucleotide-binding</keyword>
<protein>
    <submittedName>
        <fullName evidence="3">ATP-binding protein</fullName>
    </submittedName>
</protein>
<proteinExistence type="predicted"/>
<dbReference type="InterPro" id="IPR003594">
    <property type="entry name" value="HATPase_dom"/>
</dbReference>
<organism evidence="3 4">
    <name type="scientific">Streptomyces xinghaiensis</name>
    <dbReference type="NCBI Taxonomy" id="1038928"/>
    <lineage>
        <taxon>Bacteria</taxon>
        <taxon>Bacillati</taxon>
        <taxon>Actinomycetota</taxon>
        <taxon>Actinomycetes</taxon>
        <taxon>Kitasatosporales</taxon>
        <taxon>Streptomycetaceae</taxon>
        <taxon>Streptomyces</taxon>
    </lineage>
</organism>
<dbReference type="GO" id="GO:0004674">
    <property type="term" value="F:protein serine/threonine kinase activity"/>
    <property type="evidence" value="ECO:0007669"/>
    <property type="project" value="UniProtKB-KW"/>
</dbReference>
<dbReference type="PANTHER" id="PTHR35526:SF3">
    <property type="entry name" value="ANTI-SIGMA-F FACTOR RSBW"/>
    <property type="match status" value="1"/>
</dbReference>
<name>A0A420UUT2_9ACTN</name>
<dbReference type="InterPro" id="IPR036890">
    <property type="entry name" value="HATPase_C_sf"/>
</dbReference>
<reference evidence="3 4" key="1">
    <citation type="journal article" date="2014" name="Genome Announc.">
        <title>Draft Genome Sequence of Streptomyces fradiae ATCC 19609, a Strain Highly Sensitive to Antibiotics.</title>
        <authorList>
            <person name="Bekker O.B."/>
            <person name="Klimina K.M."/>
            <person name="Vatlin A.A."/>
            <person name="Zakharevich N.V."/>
            <person name="Kasianov A.S."/>
            <person name="Danilenko V.N."/>
        </authorList>
    </citation>
    <scope>NUCLEOTIDE SEQUENCE [LARGE SCALE GENOMIC DNA]</scope>
    <source>
        <strain evidence="3 4">ATCC 19609</strain>
    </source>
</reference>
<dbReference type="Pfam" id="PF13581">
    <property type="entry name" value="HATPase_c_2"/>
    <property type="match status" value="1"/>
</dbReference>
<dbReference type="Gene3D" id="3.30.565.10">
    <property type="entry name" value="Histidine kinase-like ATPase, C-terminal domain"/>
    <property type="match status" value="1"/>
</dbReference>
<dbReference type="EMBL" id="JNAD02000019">
    <property type="protein sequence ID" value="RKM91027.1"/>
    <property type="molecule type" value="Genomic_DNA"/>
</dbReference>
<sequence>MTQGRTVLPLPFVVWRWTDQTHNAAVQARTALGCALDQLGCVGEAASDVVWAVSELVANAVEHAVGPYEMRLRPCEEQGIVCEVEDRDPRIPPLSKFSKGNPLSPLEGNRGGGSDALWAVLSERGRGLRIVHYLTNGHWGFRGWESGKVAWVRLPDPDWR</sequence>
<dbReference type="SUPFAM" id="SSF55874">
    <property type="entry name" value="ATPase domain of HSP90 chaperone/DNA topoisomerase II/histidine kinase"/>
    <property type="match status" value="1"/>
</dbReference>
<evidence type="ECO:0000313" key="3">
    <source>
        <dbReference type="EMBL" id="RKM91027.1"/>
    </source>
</evidence>
<dbReference type="OrthoDB" id="3529510at2"/>
<evidence type="ECO:0000313" key="4">
    <source>
        <dbReference type="Proteomes" id="UP000028058"/>
    </source>
</evidence>
<dbReference type="CDD" id="cd16936">
    <property type="entry name" value="HATPase_RsbW-like"/>
    <property type="match status" value="1"/>
</dbReference>
<evidence type="ECO:0000256" key="1">
    <source>
        <dbReference type="ARBA" id="ARBA00022527"/>
    </source>
</evidence>
<dbReference type="AlphaFoldDB" id="A0A420UUT2"/>
<keyword evidence="1" id="KW-0723">Serine/threonine-protein kinase</keyword>
<feature type="domain" description="Histidine kinase/HSP90-like ATPase" evidence="2">
    <location>
        <begin position="24"/>
        <end position="136"/>
    </location>
</feature>
<dbReference type="RefSeq" id="WP_078649445.1">
    <property type="nucleotide sequence ID" value="NZ_CP134822.1"/>
</dbReference>
<keyword evidence="1" id="KW-0418">Kinase</keyword>
<gene>
    <name evidence="3" type="ORF">SFRA_029930</name>
</gene>
<dbReference type="PANTHER" id="PTHR35526">
    <property type="entry name" value="ANTI-SIGMA-F FACTOR RSBW-RELATED"/>
    <property type="match status" value="1"/>
</dbReference>
<accession>A0A420UUT2</accession>
<dbReference type="GO" id="GO:0005524">
    <property type="term" value="F:ATP binding"/>
    <property type="evidence" value="ECO:0007669"/>
    <property type="project" value="UniProtKB-KW"/>
</dbReference>
<keyword evidence="4" id="KW-1185">Reference proteome</keyword>
<dbReference type="Proteomes" id="UP000028058">
    <property type="component" value="Unassembled WGS sequence"/>
</dbReference>
<keyword evidence="3" id="KW-0067">ATP-binding</keyword>
<comment type="caution">
    <text evidence="3">The sequence shown here is derived from an EMBL/GenBank/DDBJ whole genome shotgun (WGS) entry which is preliminary data.</text>
</comment>
<dbReference type="InterPro" id="IPR050267">
    <property type="entry name" value="Anti-sigma-factor_SerPK"/>
</dbReference>